<sequence>MAEAMQGGDRPASPELVAGPPARAGQLTTTEDMTSTDIPGGLSDTARAQLAQAMEHSGLHIARMVKNAGRPRAEDMWQKILISFERTLRNQGPVEHLESYLNRCVTNELSKLRATIEVLVGEEKLEILRAKSVNDPQLDGILSYNHELIETVQGIRDSGVLTKREADVYVLAQVLGEANAVVAEWLEPPTTAAAVATLKWKAMRKVRKAWREGKFRHLGFPSPREEGD</sequence>
<evidence type="ECO:0000313" key="2">
    <source>
        <dbReference type="EMBL" id="MBP2068758.1"/>
    </source>
</evidence>
<keyword evidence="3" id="KW-1185">Reference proteome</keyword>
<dbReference type="Proteomes" id="UP000756710">
    <property type="component" value="Unassembled WGS sequence"/>
</dbReference>
<evidence type="ECO:0000256" key="1">
    <source>
        <dbReference type="SAM" id="MobiDB-lite"/>
    </source>
</evidence>
<keyword evidence="2" id="KW-0804">Transcription</keyword>
<feature type="region of interest" description="Disordered" evidence="1">
    <location>
        <begin position="1"/>
        <end position="37"/>
    </location>
</feature>
<organism evidence="2 3">
    <name type="scientific">Streptomyces iranensis</name>
    <dbReference type="NCBI Taxonomy" id="576784"/>
    <lineage>
        <taxon>Bacteria</taxon>
        <taxon>Bacillati</taxon>
        <taxon>Actinomycetota</taxon>
        <taxon>Actinomycetes</taxon>
        <taxon>Kitasatosporales</taxon>
        <taxon>Streptomycetaceae</taxon>
        <taxon>Streptomyces</taxon>
        <taxon>Streptomyces violaceusniger group</taxon>
    </lineage>
</organism>
<proteinExistence type="predicted"/>
<keyword evidence="2" id="KW-0240">DNA-directed RNA polymerase</keyword>
<feature type="compositionally biased region" description="Polar residues" evidence="1">
    <location>
        <begin position="26"/>
        <end position="37"/>
    </location>
</feature>
<comment type="caution">
    <text evidence="2">The sequence shown here is derived from an EMBL/GenBank/DDBJ whole genome shotgun (WGS) entry which is preliminary data.</text>
</comment>
<gene>
    <name evidence="2" type="ORF">J2Z30_009840</name>
</gene>
<dbReference type="GO" id="GO:0000428">
    <property type="term" value="C:DNA-directed RNA polymerase complex"/>
    <property type="evidence" value="ECO:0007669"/>
    <property type="project" value="UniProtKB-KW"/>
</dbReference>
<reference evidence="2 3" key="1">
    <citation type="submission" date="2021-03" db="EMBL/GenBank/DDBJ databases">
        <title>Genomic Encyclopedia of Type Strains, Phase IV (KMG-IV): sequencing the most valuable type-strain genomes for metagenomic binning, comparative biology and taxonomic classification.</title>
        <authorList>
            <person name="Goeker M."/>
        </authorList>
    </citation>
    <scope>NUCLEOTIDE SEQUENCE [LARGE SCALE GENOMIC DNA]</scope>
    <source>
        <strain evidence="2 3">DSM 41954</strain>
    </source>
</reference>
<evidence type="ECO:0000313" key="3">
    <source>
        <dbReference type="Proteomes" id="UP000756710"/>
    </source>
</evidence>
<name>A0ABS4NAY2_9ACTN</name>
<accession>A0ABS4NAY2</accession>
<protein>
    <submittedName>
        <fullName evidence="2">DNA-directed RNA polymerase specialized sigma24 family protein</fullName>
    </submittedName>
</protein>
<dbReference type="RefSeq" id="WP_209469178.1">
    <property type="nucleotide sequence ID" value="NZ_BAABDR010000091.1"/>
</dbReference>
<dbReference type="EMBL" id="JAGGLR010000050">
    <property type="protein sequence ID" value="MBP2068758.1"/>
    <property type="molecule type" value="Genomic_DNA"/>
</dbReference>